<dbReference type="PANTHER" id="PTHR43175:SF3">
    <property type="entry name" value="CARBON DISULFIDE HYDROLASE"/>
    <property type="match status" value="1"/>
</dbReference>
<dbReference type="InterPro" id="IPR036874">
    <property type="entry name" value="Carbonic_anhydrase_sf"/>
</dbReference>
<dbReference type="GO" id="GO:0008270">
    <property type="term" value="F:zinc ion binding"/>
    <property type="evidence" value="ECO:0007669"/>
    <property type="project" value="InterPro"/>
</dbReference>
<keyword evidence="2 4" id="KW-0479">Metal-binding</keyword>
<name>A0A127JRC1_9BURK</name>
<evidence type="ECO:0000256" key="3">
    <source>
        <dbReference type="ARBA" id="ARBA00022833"/>
    </source>
</evidence>
<evidence type="ECO:0000313" key="5">
    <source>
        <dbReference type="EMBL" id="AMO22521.1"/>
    </source>
</evidence>
<feature type="binding site" evidence="4">
    <location>
        <position position="46"/>
    </location>
    <ligand>
        <name>Zn(2+)</name>
        <dbReference type="ChEBI" id="CHEBI:29105"/>
    </ligand>
</feature>
<proteinExistence type="inferred from homology"/>
<keyword evidence="3 4" id="KW-0862">Zinc</keyword>
<dbReference type="SUPFAM" id="SSF53056">
    <property type="entry name" value="beta-carbonic anhydrase, cab"/>
    <property type="match status" value="1"/>
</dbReference>
<feature type="binding site" evidence="4">
    <location>
        <position position="97"/>
    </location>
    <ligand>
        <name>Zn(2+)</name>
        <dbReference type="ChEBI" id="CHEBI:29105"/>
    </ligand>
</feature>
<comment type="cofactor">
    <cofactor evidence="4">
        <name>Zn(2+)</name>
        <dbReference type="ChEBI" id="CHEBI:29105"/>
    </cofactor>
    <text evidence="4">Binds 1 zinc ion per subunit.</text>
</comment>
<evidence type="ECO:0000256" key="2">
    <source>
        <dbReference type="ARBA" id="ARBA00022723"/>
    </source>
</evidence>
<dbReference type="PANTHER" id="PTHR43175">
    <property type="entry name" value="CARBONIC ANHYDRASE"/>
    <property type="match status" value="1"/>
</dbReference>
<dbReference type="SMART" id="SM00947">
    <property type="entry name" value="Pro_CA"/>
    <property type="match status" value="1"/>
</dbReference>
<organism evidence="5 6">
    <name type="scientific">Ramlibacter tataouinensis</name>
    <dbReference type="NCBI Taxonomy" id="94132"/>
    <lineage>
        <taxon>Bacteria</taxon>
        <taxon>Pseudomonadati</taxon>
        <taxon>Pseudomonadota</taxon>
        <taxon>Betaproteobacteria</taxon>
        <taxon>Burkholderiales</taxon>
        <taxon>Comamonadaceae</taxon>
        <taxon>Ramlibacter</taxon>
    </lineage>
</organism>
<dbReference type="EMBL" id="CP010951">
    <property type="protein sequence ID" value="AMO22521.1"/>
    <property type="molecule type" value="Genomic_DNA"/>
</dbReference>
<dbReference type="Proteomes" id="UP000070433">
    <property type="component" value="Chromosome"/>
</dbReference>
<protein>
    <submittedName>
        <fullName evidence="5">Carbonic anhydrase</fullName>
    </submittedName>
</protein>
<sequence>MATSSTDILLNNNGRYAGGDTLHRASHPGMQPIRPSKRVAVLACMDARLDVEDLLGLQTGEAHVIRNAGGVVTGDALRSLIISHHLLDTREFILVHHTRCGMLAFTDDLLKAGLEGDPASEKMLAQATGRAFANCGKCASSPEAFHAFRGQPEPLDAAPDAANRQRLEWDVRRGMSAILNHAWLPTQGPDAITVRGFVYDVDTGLLDEVSYPGPMTAAG</sequence>
<dbReference type="Pfam" id="PF00484">
    <property type="entry name" value="Pro_CA"/>
    <property type="match status" value="1"/>
</dbReference>
<evidence type="ECO:0000256" key="4">
    <source>
        <dbReference type="PIRSR" id="PIRSR601765-1"/>
    </source>
</evidence>
<dbReference type="PATRIC" id="fig|94132.3.peg.1209"/>
<evidence type="ECO:0000313" key="6">
    <source>
        <dbReference type="Proteomes" id="UP000070433"/>
    </source>
</evidence>
<feature type="binding site" evidence="4">
    <location>
        <position position="44"/>
    </location>
    <ligand>
        <name>Zn(2+)</name>
        <dbReference type="ChEBI" id="CHEBI:29105"/>
    </ligand>
</feature>
<dbReference type="InterPro" id="IPR001765">
    <property type="entry name" value="Carbonic_anhydrase"/>
</dbReference>
<dbReference type="RefSeq" id="WP_061497153.1">
    <property type="nucleotide sequence ID" value="NZ_CP010951.1"/>
</dbReference>
<dbReference type="GO" id="GO:0004089">
    <property type="term" value="F:carbonate dehydratase activity"/>
    <property type="evidence" value="ECO:0007669"/>
    <property type="project" value="InterPro"/>
</dbReference>
<gene>
    <name evidence="5" type="ORF">UC35_06000</name>
</gene>
<dbReference type="Gene3D" id="3.40.1050.10">
    <property type="entry name" value="Carbonic anhydrase"/>
    <property type="match status" value="1"/>
</dbReference>
<dbReference type="CDD" id="cd03379">
    <property type="entry name" value="beta_CA_cladeD"/>
    <property type="match status" value="1"/>
</dbReference>
<accession>A0A127JRC1</accession>
<keyword evidence="6" id="KW-1185">Reference proteome</keyword>
<comment type="similarity">
    <text evidence="1">Belongs to the beta-class carbonic anhydrase family.</text>
</comment>
<dbReference type="AlphaFoldDB" id="A0A127JRC1"/>
<evidence type="ECO:0000256" key="1">
    <source>
        <dbReference type="ARBA" id="ARBA00006217"/>
    </source>
</evidence>
<reference evidence="5 6" key="1">
    <citation type="journal article" date="2014" name="Int. J. Syst. Evol. Microbiol.">
        <title>Ramlibacter solisilvae sp. nov., isolated from forest soil, and emended description of the genus Ramlibacter.</title>
        <authorList>
            <person name="Lee H.J."/>
            <person name="Lee S.H."/>
            <person name="Lee S.S."/>
            <person name="Lee J.S."/>
            <person name="Kim Y."/>
            <person name="Kim S.C."/>
            <person name="Jeon C.O."/>
        </authorList>
    </citation>
    <scope>NUCLEOTIDE SEQUENCE [LARGE SCALE GENOMIC DNA]</scope>
    <source>
        <strain evidence="5 6">5-10</strain>
    </source>
</reference>
<dbReference type="OrthoDB" id="9797527at2"/>
<feature type="binding site" evidence="4">
    <location>
        <position position="100"/>
    </location>
    <ligand>
        <name>Zn(2+)</name>
        <dbReference type="ChEBI" id="CHEBI:29105"/>
    </ligand>
</feature>